<feature type="region of interest" description="Disordered" evidence="1">
    <location>
        <begin position="388"/>
        <end position="412"/>
    </location>
</feature>
<comment type="caution">
    <text evidence="2">The sequence shown here is derived from an EMBL/GenBank/DDBJ whole genome shotgun (WGS) entry which is preliminary data.</text>
</comment>
<dbReference type="Proteomes" id="UP000664203">
    <property type="component" value="Unassembled WGS sequence"/>
</dbReference>
<evidence type="ECO:0000313" key="2">
    <source>
        <dbReference type="EMBL" id="CAF9921854.1"/>
    </source>
</evidence>
<proteinExistence type="predicted"/>
<organism evidence="2 3">
    <name type="scientific">Alectoria fallacina</name>
    <dbReference type="NCBI Taxonomy" id="1903189"/>
    <lineage>
        <taxon>Eukaryota</taxon>
        <taxon>Fungi</taxon>
        <taxon>Dikarya</taxon>
        <taxon>Ascomycota</taxon>
        <taxon>Pezizomycotina</taxon>
        <taxon>Lecanoromycetes</taxon>
        <taxon>OSLEUM clade</taxon>
        <taxon>Lecanoromycetidae</taxon>
        <taxon>Lecanorales</taxon>
        <taxon>Lecanorineae</taxon>
        <taxon>Parmeliaceae</taxon>
        <taxon>Alectoria</taxon>
    </lineage>
</organism>
<reference evidence="2" key="1">
    <citation type="submission" date="2021-03" db="EMBL/GenBank/DDBJ databases">
        <authorList>
            <person name="Tagirdzhanova G."/>
        </authorList>
    </citation>
    <scope>NUCLEOTIDE SEQUENCE</scope>
</reference>
<protein>
    <submittedName>
        <fullName evidence="2">Uncharacterized protein</fullName>
    </submittedName>
</protein>
<name>A0A8H3FE28_9LECA</name>
<gene>
    <name evidence="2" type="ORF">ALECFALPRED_001898</name>
</gene>
<dbReference type="AlphaFoldDB" id="A0A8H3FE28"/>
<dbReference type="EMBL" id="CAJPDR010000149">
    <property type="protein sequence ID" value="CAF9921854.1"/>
    <property type="molecule type" value="Genomic_DNA"/>
</dbReference>
<sequence>MATSTENEPRRHLRLLKDVRYLYGQYLKFFLPVPTSCAKLAHTLSSLNNGIYRFDSKYSTGNEPLSVFCQLTLGLSDTLIALRRGLISCARDYESDTLDNASDWRHDLETASMERLQTRLNPMSMGVEIINEAVEMALNGSFEAGSAEKIEEIYKRIDEAENSSARLQELVNSFLYGITVQTKLKTTDGRVLHTFTSANVSHREVGQNIAARLGQKSQEAVNSKQEDEGPMAWKIRHSIYWLSKSSEDLTDWRSENELALSYHTLPVSDEAWHTIAKIFLDALKAAWLLGDLGDLRAYEPAGFGIQEVVACAKKKALDLLQSFYTDIFTVPNYDLINELGDFSICTDDEREQIPSQLSDSCSITSSPASEPEIMCKESTNPNFPVELEASSSTSLTESHPHHVPSELGATTSTRRESNRFLLNAGVVNTTDVSTLADGLHITCLEDPFADQESIDHISARLHENELSNAEIDSQHTVWTGFQYNLFSIESNPPHNTAFIRTRVRIFRLDSQVSSYLRLITYREALPTDQSVIQPSTTALVPVYAFAADPSESSELYISDSGLQPNLRYKFHCKDSSGNHHPWELYGFQGALMGAYFEGDYSPVSVILHRCGSQTTESERFPRIQVWTDFPSAHPTTPDSSSSASLSPTLPLSSPISAITSKAFSALTSRLTTNVNNSKLFIFSRNYIYVLFGSFADLPFTSLGQSEFTVTRVADPLLPSLVSDRITLIHPKQGGILQHGRPHQKTRVRFTPNRHSGASAIRICTLKGTRRMPAGIPLDRRGIEYGDQELADGGFEDFQSIEFEFECEDDATKFKAHFEEYVAGWRQRCAPVDRFRELQRSRRITVSSRTTFHGGKRQHTIP</sequence>
<dbReference type="OrthoDB" id="5354616at2759"/>
<evidence type="ECO:0000313" key="3">
    <source>
        <dbReference type="Proteomes" id="UP000664203"/>
    </source>
</evidence>
<evidence type="ECO:0000256" key="1">
    <source>
        <dbReference type="SAM" id="MobiDB-lite"/>
    </source>
</evidence>
<keyword evidence="3" id="KW-1185">Reference proteome</keyword>
<accession>A0A8H3FE28</accession>
<feature type="compositionally biased region" description="Low complexity" evidence="1">
    <location>
        <begin position="388"/>
        <end position="397"/>
    </location>
</feature>